<accession>A0A1D1Y9E1</accession>
<dbReference type="Gene3D" id="2.60.60.20">
    <property type="entry name" value="PLAT/LH2 domain"/>
    <property type="match status" value="1"/>
</dbReference>
<evidence type="ECO:0000313" key="2">
    <source>
        <dbReference type="EMBL" id="JAT51194.1"/>
    </source>
</evidence>
<evidence type="ECO:0000256" key="1">
    <source>
        <dbReference type="SAM" id="SignalP"/>
    </source>
</evidence>
<gene>
    <name evidence="2" type="primary">atpH_20</name>
    <name evidence="2" type="ORF">g.48870</name>
</gene>
<name>A0A1D1Y9E1_9ARAE</name>
<dbReference type="PANTHER" id="PTHR31718">
    <property type="entry name" value="PLAT DOMAIN-CONTAINING PROTEIN"/>
    <property type="match status" value="1"/>
</dbReference>
<proteinExistence type="predicted"/>
<dbReference type="PROSITE" id="PS51257">
    <property type="entry name" value="PROKAR_LIPOPROTEIN"/>
    <property type="match status" value="1"/>
</dbReference>
<protein>
    <submittedName>
        <fullName evidence="2">ATP synthase subunit delta</fullName>
    </submittedName>
</protein>
<organism evidence="2">
    <name type="scientific">Anthurium amnicola</name>
    <dbReference type="NCBI Taxonomy" id="1678845"/>
    <lineage>
        <taxon>Eukaryota</taxon>
        <taxon>Viridiplantae</taxon>
        <taxon>Streptophyta</taxon>
        <taxon>Embryophyta</taxon>
        <taxon>Tracheophyta</taxon>
        <taxon>Spermatophyta</taxon>
        <taxon>Magnoliopsida</taxon>
        <taxon>Liliopsida</taxon>
        <taxon>Araceae</taxon>
        <taxon>Pothoideae</taxon>
        <taxon>Potheae</taxon>
        <taxon>Anthurium</taxon>
    </lineage>
</organism>
<keyword evidence="1" id="KW-0732">Signal</keyword>
<dbReference type="PANTHER" id="PTHR31718:SF31">
    <property type="entry name" value="OS01G0172800 PROTEIN"/>
    <property type="match status" value="1"/>
</dbReference>
<dbReference type="SUPFAM" id="SSF49723">
    <property type="entry name" value="Lipase/lipooxygenase domain (PLAT/LH2 domain)"/>
    <property type="match status" value="1"/>
</dbReference>
<feature type="signal peptide" evidence="1">
    <location>
        <begin position="1"/>
        <end position="28"/>
    </location>
</feature>
<dbReference type="AlphaFoldDB" id="A0A1D1Y9E1"/>
<reference evidence="2" key="1">
    <citation type="submission" date="2015-07" db="EMBL/GenBank/DDBJ databases">
        <title>Transcriptome Assembly of Anthurium amnicola.</title>
        <authorList>
            <person name="Suzuki J."/>
        </authorList>
    </citation>
    <scope>NUCLEOTIDE SEQUENCE</scope>
</reference>
<dbReference type="CDD" id="cd00113">
    <property type="entry name" value="PLAT"/>
    <property type="match status" value="1"/>
</dbReference>
<dbReference type="InterPro" id="IPR036392">
    <property type="entry name" value="PLAT/LH2_dom_sf"/>
</dbReference>
<dbReference type="EMBL" id="GDJX01016742">
    <property type="protein sequence ID" value="JAT51194.1"/>
    <property type="molecule type" value="Transcribed_RNA"/>
</dbReference>
<dbReference type="Pfam" id="PF06232">
    <property type="entry name" value="ATS3"/>
    <property type="match status" value="1"/>
</dbReference>
<dbReference type="InterPro" id="IPR010417">
    <property type="entry name" value="Embryo-specific_ATS3"/>
</dbReference>
<sequence length="234" mass="25524">MARSASVLLPHPFLTAALFFLLISSSSCEESDATSALQQPTPSLSLSLGVSEELKGGSNRFDFLSLLPSPRPQQRGRPEREELKQAAALQGSAAGKGSCTYTVSIKTSCSSPRVTRDAISLTFGDVNHNEVYAARLDDPASRTFERCSVDTFRMSGPCGSRTCYLYLYRSGRDGWTPEYVKVFYRPGDTRTSVTFYYGSPIPNAVWYGFNLCNGAALPTAGTTDIHAMIRAMQQ</sequence>
<feature type="chain" id="PRO_5008900041" evidence="1">
    <location>
        <begin position="29"/>
        <end position="234"/>
    </location>
</feature>